<feature type="compositionally biased region" description="Basic and acidic residues" evidence="1">
    <location>
        <begin position="145"/>
        <end position="154"/>
    </location>
</feature>
<organism evidence="3 4">
    <name type="scientific">Cyclotella cryptica</name>
    <dbReference type="NCBI Taxonomy" id="29204"/>
    <lineage>
        <taxon>Eukaryota</taxon>
        <taxon>Sar</taxon>
        <taxon>Stramenopiles</taxon>
        <taxon>Ochrophyta</taxon>
        <taxon>Bacillariophyta</taxon>
        <taxon>Coscinodiscophyceae</taxon>
        <taxon>Thalassiosirophycidae</taxon>
        <taxon>Stephanodiscales</taxon>
        <taxon>Stephanodiscaceae</taxon>
        <taxon>Cyclotella</taxon>
    </lineage>
</organism>
<feature type="transmembrane region" description="Helical" evidence="2">
    <location>
        <begin position="99"/>
        <end position="117"/>
    </location>
</feature>
<keyword evidence="2" id="KW-1133">Transmembrane helix</keyword>
<keyword evidence="2" id="KW-0472">Membrane</keyword>
<name>A0ABD3PTB4_9STRA</name>
<sequence length="763" mass="85658">NKSNPRSNNRIALHRSIAIIMSASIELSSKAQEQARNLQRLHDEEQSFLRKNGSHSIDSRGAHDDGNEEDEQGYEYPQNENDCAVLCSAWSRLSCPTRFLFLLTFSALCFYGVYTLGVDEGVREENHAVGSAARFGGGSESSDSDQSKQPRDPNAHYLSLQGALTPELMKSTRKASENLIRLLQNYHGGEEKAKDMLMRSWQAGWELDVALFLDRKDVNDDDDDDNNGDGNNRKLGKKKKNKNVKVLNDPQHMSEDQKKRHHQSKRERVTKLISTMATALLNPNQSNFMIGTIGSSVAAGHDNCHYDCYEAQLERTLQGVFEAAGMKLTVQNAGEGGGCGDSHENQVFCITHNVSPNVDIIHYSWTYFEKGGAEVQREQLIRWGQKMQRRPMVHHLVARGKANTCDADSKENVMLDDVYARFGYNAFCIQTALYAGGHDYDAEEAMGIKRFGWKFVGDGYHNTTRYGELLPDDDPRKESLGTVYRNWHPGPLGFEIAADAFAYVYASGVLMALDIIEADMSNGLNVLDRWFDTQHRKASDEKDQSQRSLVQRNLFQLPPHEDLNEPLFCDPLYCSIPNPPSCLNYEKPTFGTAGIKVKDQAGWKIWHENNKWNYMVGKLDTAIFKAKNDPEWFKKCSHLDACGGMFATDPSHGELIFELPSSKMESGVVIVCGCCGKKVGESMFLQNAKVEIKLNGRILDKSTMIVFPNPKCVRLLSGFEKDGFHKEDTMLLSFELSGKQSTVKTIKDVEEASEVKISHLIAL</sequence>
<feature type="compositionally biased region" description="Basic residues" evidence="1">
    <location>
        <begin position="234"/>
        <end position="243"/>
    </location>
</feature>
<feature type="region of interest" description="Disordered" evidence="1">
    <location>
        <begin position="132"/>
        <end position="155"/>
    </location>
</feature>
<protein>
    <submittedName>
        <fullName evidence="3">Uncharacterized protein</fullName>
    </submittedName>
</protein>
<evidence type="ECO:0000256" key="1">
    <source>
        <dbReference type="SAM" id="MobiDB-lite"/>
    </source>
</evidence>
<evidence type="ECO:0000256" key="2">
    <source>
        <dbReference type="SAM" id="Phobius"/>
    </source>
</evidence>
<dbReference type="EMBL" id="JABMIG020000115">
    <property type="protein sequence ID" value="KAL3791333.1"/>
    <property type="molecule type" value="Genomic_DNA"/>
</dbReference>
<evidence type="ECO:0000313" key="4">
    <source>
        <dbReference type="Proteomes" id="UP001516023"/>
    </source>
</evidence>
<feature type="non-terminal residue" evidence="3">
    <location>
        <position position="1"/>
    </location>
</feature>
<dbReference type="AlphaFoldDB" id="A0ABD3PTB4"/>
<proteinExistence type="predicted"/>
<comment type="caution">
    <text evidence="3">The sequence shown here is derived from an EMBL/GenBank/DDBJ whole genome shotgun (WGS) entry which is preliminary data.</text>
</comment>
<feature type="region of interest" description="Disordered" evidence="1">
    <location>
        <begin position="217"/>
        <end position="268"/>
    </location>
</feature>
<gene>
    <name evidence="3" type="ORF">HJC23_006062</name>
</gene>
<keyword evidence="2" id="KW-0812">Transmembrane</keyword>
<feature type="region of interest" description="Disordered" evidence="1">
    <location>
        <begin position="49"/>
        <end position="75"/>
    </location>
</feature>
<keyword evidence="4" id="KW-1185">Reference proteome</keyword>
<reference evidence="3 4" key="1">
    <citation type="journal article" date="2020" name="G3 (Bethesda)">
        <title>Improved Reference Genome for Cyclotella cryptica CCMP332, a Model for Cell Wall Morphogenesis, Salinity Adaptation, and Lipid Production in Diatoms (Bacillariophyta).</title>
        <authorList>
            <person name="Roberts W.R."/>
            <person name="Downey K.M."/>
            <person name="Ruck E.C."/>
            <person name="Traller J.C."/>
            <person name="Alverson A.J."/>
        </authorList>
    </citation>
    <scope>NUCLEOTIDE SEQUENCE [LARGE SCALE GENOMIC DNA]</scope>
    <source>
        <strain evidence="3 4">CCMP332</strain>
    </source>
</reference>
<accession>A0ABD3PTB4</accession>
<dbReference type="Proteomes" id="UP001516023">
    <property type="component" value="Unassembled WGS sequence"/>
</dbReference>
<evidence type="ECO:0000313" key="3">
    <source>
        <dbReference type="EMBL" id="KAL3791333.1"/>
    </source>
</evidence>